<proteinExistence type="predicted"/>
<name>A0A2P5AF36_TREOI</name>
<dbReference type="Proteomes" id="UP000237000">
    <property type="component" value="Unassembled WGS sequence"/>
</dbReference>
<gene>
    <name evidence="1" type="ORF">TorRG33x02_352030</name>
</gene>
<dbReference type="EMBL" id="JXTC01000897">
    <property type="protein sequence ID" value="PON35140.1"/>
    <property type="molecule type" value="Genomic_DNA"/>
</dbReference>
<protein>
    <submittedName>
        <fullName evidence="1">Uncharacterized protein</fullName>
    </submittedName>
</protein>
<keyword evidence="2" id="KW-1185">Reference proteome</keyword>
<comment type="caution">
    <text evidence="1">The sequence shown here is derived from an EMBL/GenBank/DDBJ whole genome shotgun (WGS) entry which is preliminary data.</text>
</comment>
<dbReference type="InParanoid" id="A0A2P5AF36"/>
<sequence>MKKDEENIITPLRQDDLTSRTMVEHSEARAVFSFGSKTP</sequence>
<reference evidence="2" key="1">
    <citation type="submission" date="2016-06" db="EMBL/GenBank/DDBJ databases">
        <title>Parallel loss of symbiosis genes in relatives of nitrogen-fixing non-legume Parasponia.</title>
        <authorList>
            <person name="Van Velzen R."/>
            <person name="Holmer R."/>
            <person name="Bu F."/>
            <person name="Rutten L."/>
            <person name="Van Zeijl A."/>
            <person name="Liu W."/>
            <person name="Santuari L."/>
            <person name="Cao Q."/>
            <person name="Sharma T."/>
            <person name="Shen D."/>
            <person name="Roswanjaya Y."/>
            <person name="Wardhani T."/>
            <person name="Kalhor M.S."/>
            <person name="Jansen J."/>
            <person name="Van den Hoogen J."/>
            <person name="Gungor B."/>
            <person name="Hartog M."/>
            <person name="Hontelez J."/>
            <person name="Verver J."/>
            <person name="Yang W.-C."/>
            <person name="Schijlen E."/>
            <person name="Repin R."/>
            <person name="Schilthuizen M."/>
            <person name="Schranz E."/>
            <person name="Heidstra R."/>
            <person name="Miyata K."/>
            <person name="Fedorova E."/>
            <person name="Kohlen W."/>
            <person name="Bisseling T."/>
            <person name="Smit S."/>
            <person name="Geurts R."/>
        </authorList>
    </citation>
    <scope>NUCLEOTIDE SEQUENCE [LARGE SCALE GENOMIC DNA]</scope>
    <source>
        <strain evidence="2">cv. RG33-2</strain>
    </source>
</reference>
<evidence type="ECO:0000313" key="2">
    <source>
        <dbReference type="Proteomes" id="UP000237000"/>
    </source>
</evidence>
<dbReference type="AlphaFoldDB" id="A0A2P5AF36"/>
<organism evidence="1 2">
    <name type="scientific">Trema orientale</name>
    <name type="common">Charcoal tree</name>
    <name type="synonym">Celtis orientalis</name>
    <dbReference type="NCBI Taxonomy" id="63057"/>
    <lineage>
        <taxon>Eukaryota</taxon>
        <taxon>Viridiplantae</taxon>
        <taxon>Streptophyta</taxon>
        <taxon>Embryophyta</taxon>
        <taxon>Tracheophyta</taxon>
        <taxon>Spermatophyta</taxon>
        <taxon>Magnoliopsida</taxon>
        <taxon>eudicotyledons</taxon>
        <taxon>Gunneridae</taxon>
        <taxon>Pentapetalae</taxon>
        <taxon>rosids</taxon>
        <taxon>fabids</taxon>
        <taxon>Rosales</taxon>
        <taxon>Cannabaceae</taxon>
        <taxon>Trema</taxon>
    </lineage>
</organism>
<evidence type="ECO:0000313" key="1">
    <source>
        <dbReference type="EMBL" id="PON35140.1"/>
    </source>
</evidence>
<accession>A0A2P5AF36</accession>